<evidence type="ECO:0000256" key="1">
    <source>
        <dbReference type="ARBA" id="ARBA00001917"/>
    </source>
</evidence>
<dbReference type="SUPFAM" id="SSF51395">
    <property type="entry name" value="FMN-linked oxidoreductases"/>
    <property type="match status" value="1"/>
</dbReference>
<dbReference type="InterPro" id="IPR001155">
    <property type="entry name" value="OxRdtase_FMN_N"/>
</dbReference>
<dbReference type="GO" id="GO:0005829">
    <property type="term" value="C:cytosol"/>
    <property type="evidence" value="ECO:0007669"/>
    <property type="project" value="UniProtKB-ARBA"/>
</dbReference>
<dbReference type="PANTHER" id="PTHR22893">
    <property type="entry name" value="NADH OXIDOREDUCTASE-RELATED"/>
    <property type="match status" value="1"/>
</dbReference>
<protein>
    <submittedName>
        <fullName evidence="5">N-ethylmaleimide reductase</fullName>
        <ecNumber evidence="5">1.-.-.-</ecNumber>
    </submittedName>
</protein>
<comment type="similarity">
    <text evidence="2">Belongs to the NADH:flavin oxidoreductase/NADH oxidase family.</text>
</comment>
<sequence length="359" mass="37969">MTDTLFSPVTVGKLTLPNRIVMAPMTRSRADEEGNVQPLTAEYYAQRASAGLIISEAVQPSRRAQGYVWTPGLHEDSHVTAWRTVTDAVHAAGGRIFAQIMHSGRVGHPVLQPDGALPLGPSPLASGEKLFTPDGLLDHPVPEEMTTDDIAQAVREFADAARNAVAAGFDGVELHGANGYLIQQFLADGSNVRTDAYGGSIPNRIRFAVEVVAATVEAIGAERVGLRVSPGGRANGLSESDTDELYAALVAAVAPYGLAYLHIMETGDRATTRRIRAAWPGTLLLNPHPTPESFPSKPEYGVAALADGDADAVVFGELWIGNPDLPARIKAGGPYNAADPSLFFGGDHHGYTDYAAQDA</sequence>
<dbReference type="AlphaFoldDB" id="A0A2P4UP07"/>
<name>A0A2P4UP07_9ACTN</name>
<dbReference type="Proteomes" id="UP000242367">
    <property type="component" value="Unassembled WGS sequence"/>
</dbReference>
<keyword evidence="3 5" id="KW-0560">Oxidoreductase</keyword>
<evidence type="ECO:0000313" key="6">
    <source>
        <dbReference type="Proteomes" id="UP000242367"/>
    </source>
</evidence>
<proteinExistence type="inferred from homology"/>
<dbReference type="Gene3D" id="3.20.20.70">
    <property type="entry name" value="Aldolase class I"/>
    <property type="match status" value="1"/>
</dbReference>
<keyword evidence="6" id="KW-1185">Reference proteome</keyword>
<dbReference type="GO" id="GO:0016628">
    <property type="term" value="F:oxidoreductase activity, acting on the CH-CH group of donors, NAD or NADP as acceptor"/>
    <property type="evidence" value="ECO:0007669"/>
    <property type="project" value="UniProtKB-ARBA"/>
</dbReference>
<dbReference type="InterPro" id="IPR045247">
    <property type="entry name" value="Oye-like"/>
</dbReference>
<gene>
    <name evidence="5" type="primary">nemA</name>
    <name evidence="5" type="ORF">BTM25_11810</name>
</gene>
<evidence type="ECO:0000256" key="3">
    <source>
        <dbReference type="ARBA" id="ARBA00023002"/>
    </source>
</evidence>
<evidence type="ECO:0000256" key="2">
    <source>
        <dbReference type="ARBA" id="ARBA00005979"/>
    </source>
</evidence>
<dbReference type="RefSeq" id="WP_103562776.1">
    <property type="nucleotide sequence ID" value="NZ_MTBP01000001.1"/>
</dbReference>
<comment type="cofactor">
    <cofactor evidence="1">
        <name>FMN</name>
        <dbReference type="ChEBI" id="CHEBI:58210"/>
    </cofactor>
</comment>
<dbReference type="PANTHER" id="PTHR22893:SF91">
    <property type="entry name" value="NADPH DEHYDROGENASE 2-RELATED"/>
    <property type="match status" value="1"/>
</dbReference>
<dbReference type="GO" id="GO:0010181">
    <property type="term" value="F:FMN binding"/>
    <property type="evidence" value="ECO:0007669"/>
    <property type="project" value="InterPro"/>
</dbReference>
<organism evidence="5 6">
    <name type="scientific">Actinomadura rubteroloni</name>
    <dbReference type="NCBI Taxonomy" id="1926885"/>
    <lineage>
        <taxon>Bacteria</taxon>
        <taxon>Bacillati</taxon>
        <taxon>Actinomycetota</taxon>
        <taxon>Actinomycetes</taxon>
        <taxon>Streptosporangiales</taxon>
        <taxon>Thermomonosporaceae</taxon>
        <taxon>Actinomadura</taxon>
    </lineage>
</organism>
<dbReference type="EMBL" id="MTBP01000001">
    <property type="protein sequence ID" value="POM26773.1"/>
    <property type="molecule type" value="Genomic_DNA"/>
</dbReference>
<feature type="domain" description="NADH:flavin oxidoreductase/NADH oxidase N-terminal" evidence="4">
    <location>
        <begin position="5"/>
        <end position="333"/>
    </location>
</feature>
<comment type="caution">
    <text evidence="5">The sequence shown here is derived from an EMBL/GenBank/DDBJ whole genome shotgun (WGS) entry which is preliminary data.</text>
</comment>
<evidence type="ECO:0000313" key="5">
    <source>
        <dbReference type="EMBL" id="POM26773.1"/>
    </source>
</evidence>
<dbReference type="FunFam" id="3.20.20.70:FF:000059">
    <property type="entry name" value="N-ethylmaleimide reductase, FMN-linked"/>
    <property type="match status" value="1"/>
</dbReference>
<dbReference type="EC" id="1.-.-.-" evidence="5"/>
<accession>A0A2P4UP07</accession>
<evidence type="ECO:0000259" key="4">
    <source>
        <dbReference type="Pfam" id="PF00724"/>
    </source>
</evidence>
<dbReference type="CDD" id="cd02933">
    <property type="entry name" value="OYE_like_FMN"/>
    <property type="match status" value="1"/>
</dbReference>
<reference evidence="5 6" key="1">
    <citation type="journal article" date="2017" name="Chemistry">
        <title>Isolation, Biosynthesis and Chemical Modifications of Rubterolones A-F: Rare Tropolone Alkaloids from Actinomadura sp. 5-2.</title>
        <authorList>
            <person name="Guo H."/>
            <person name="Benndorf R."/>
            <person name="Leichnitz D."/>
            <person name="Klassen J.L."/>
            <person name="Vollmers J."/>
            <person name="Gorls H."/>
            <person name="Steinacker M."/>
            <person name="Weigel C."/>
            <person name="Dahse H.M."/>
            <person name="Kaster A.K."/>
            <person name="de Beer Z.W."/>
            <person name="Poulsen M."/>
            <person name="Beemelmanns C."/>
        </authorList>
    </citation>
    <scope>NUCLEOTIDE SEQUENCE [LARGE SCALE GENOMIC DNA]</scope>
    <source>
        <strain evidence="5 6">5-2</strain>
    </source>
</reference>
<dbReference type="Pfam" id="PF00724">
    <property type="entry name" value="Oxidored_FMN"/>
    <property type="match status" value="1"/>
</dbReference>
<dbReference type="InterPro" id="IPR013785">
    <property type="entry name" value="Aldolase_TIM"/>
</dbReference>